<reference evidence="2" key="1">
    <citation type="submission" date="2024-07" db="EMBL/GenBank/DDBJ databases">
        <authorList>
            <person name="Yu S.T."/>
        </authorList>
    </citation>
    <scope>NUCLEOTIDE SEQUENCE</scope>
    <source>
        <strain evidence="2">R44</strain>
    </source>
</reference>
<accession>A0AB39T3N4</accession>
<evidence type="ECO:0000256" key="1">
    <source>
        <dbReference type="SAM" id="MobiDB-lite"/>
    </source>
</evidence>
<name>A0AB39T3N4_9ACTN</name>
<evidence type="ECO:0000313" key="2">
    <source>
        <dbReference type="EMBL" id="XDQ74125.1"/>
    </source>
</evidence>
<dbReference type="RefSeq" id="WP_369146667.1">
    <property type="nucleotide sequence ID" value="NZ_CP163444.1"/>
</dbReference>
<proteinExistence type="predicted"/>
<evidence type="ECO:0008006" key="3">
    <source>
        <dbReference type="Google" id="ProtNLM"/>
    </source>
</evidence>
<sequence>MPEILATHRHRRRAVPRGLVRALAAGMVLAVGVGCSGTGSGTGTGTGTGSGTGPSSATVVDTAELATLHRLPPVTGMLFTPQLRATQAQQKIAIACMNGRGYRYAPVPPSRGTDERPQPFGPESTAPRAATPSVSPEAPPEPGSPESTAAYARALFGDEARRVTATGARLSVSRPGEGCLAEAETRLLGDGRMRWLQVRILLFEAQEQTRRDVEKDPAFRAATTRWRECMDRAKVKAEDPVQVRQGSPVAATDLRCKAETGYLSTAYHRLAAVQQRWLDGHPDVGRDWKRLSARQDEAAEKALGAHSR</sequence>
<protein>
    <recommendedName>
        <fullName evidence="3">Lipoprotein</fullName>
    </recommendedName>
</protein>
<organism evidence="2">
    <name type="scientific">Streptomyces sp. R44</name>
    <dbReference type="NCBI Taxonomy" id="3238633"/>
    <lineage>
        <taxon>Bacteria</taxon>
        <taxon>Bacillati</taxon>
        <taxon>Actinomycetota</taxon>
        <taxon>Actinomycetes</taxon>
        <taxon>Kitasatosporales</taxon>
        <taxon>Streptomycetaceae</taxon>
        <taxon>Streptomyces</taxon>
    </lineage>
</organism>
<gene>
    <name evidence="2" type="ORF">AB5J54_27980</name>
</gene>
<dbReference type="AlphaFoldDB" id="A0AB39T3N4"/>
<feature type="region of interest" description="Disordered" evidence="1">
    <location>
        <begin position="105"/>
        <end position="148"/>
    </location>
</feature>
<dbReference type="EMBL" id="CP163444">
    <property type="protein sequence ID" value="XDQ74125.1"/>
    <property type="molecule type" value="Genomic_DNA"/>
</dbReference>